<evidence type="ECO:0000256" key="8">
    <source>
        <dbReference type="ARBA" id="ARBA00022968"/>
    </source>
</evidence>
<keyword evidence="13" id="KW-0325">Glycoprotein</keyword>
<dbReference type="EMBL" id="JACCBY010000008">
    <property type="protein sequence ID" value="NYD92076.1"/>
    <property type="molecule type" value="Genomic_DNA"/>
</dbReference>
<evidence type="ECO:0000256" key="2">
    <source>
        <dbReference type="ARBA" id="ARBA00004648"/>
    </source>
</evidence>
<evidence type="ECO:0000256" key="1">
    <source>
        <dbReference type="ARBA" id="ARBA00004323"/>
    </source>
</evidence>
<organism evidence="15 16">
    <name type="scientific">Sphingomonas melonis</name>
    <dbReference type="NCBI Taxonomy" id="152682"/>
    <lineage>
        <taxon>Bacteria</taxon>
        <taxon>Pseudomonadati</taxon>
        <taxon>Pseudomonadota</taxon>
        <taxon>Alphaproteobacteria</taxon>
        <taxon>Sphingomonadales</taxon>
        <taxon>Sphingomonadaceae</taxon>
        <taxon>Sphingomonas</taxon>
    </lineage>
</organism>
<keyword evidence="11" id="KW-0472">Membrane</keyword>
<proteinExistence type="predicted"/>
<evidence type="ECO:0000256" key="3">
    <source>
        <dbReference type="ARBA" id="ARBA00022676"/>
    </source>
</evidence>
<dbReference type="InterPro" id="IPR003406">
    <property type="entry name" value="Glyco_trans_14"/>
</dbReference>
<keyword evidence="7" id="KW-0256">Endoplasmic reticulum</keyword>
<name>A0A7Y9K3G1_9SPHN</name>
<dbReference type="GO" id="GO:0016020">
    <property type="term" value="C:membrane"/>
    <property type="evidence" value="ECO:0007669"/>
    <property type="project" value="InterPro"/>
</dbReference>
<evidence type="ECO:0000256" key="12">
    <source>
        <dbReference type="ARBA" id="ARBA00023157"/>
    </source>
</evidence>
<dbReference type="Proteomes" id="UP000517753">
    <property type="component" value="Unassembled WGS sequence"/>
</dbReference>
<sequence>MGDVPISFLIMAHADPAMLERLIRRMYDPASTYVVHINIRSDITPFLAAFADLPNVHFVPDADRIAVNWAGFSFTEGVFAAIRHALRVSPNTQRFVLMSGADYPIKPLPVILSEIRKDQEIMTVSRMLDRSGAGFHNNLARRYYLGDRQAFNVRTAPWILKKIGLAINKYGPVRAAYPLQLYHGASWWSLTRAAIDHVLPLWGTARTEWFRYAQLPDEMMLHTLLMHSERAPFIKYNQLKGIGELDYEQGVNGPHYADWRNPNPTLPRHLGVENYEEVIAAEPLFMRKVDSVHSKPLLDRVDAHLDSL</sequence>
<dbReference type="RefSeq" id="WP_179510468.1">
    <property type="nucleotide sequence ID" value="NZ_JACCBY010000008.1"/>
</dbReference>
<keyword evidence="10" id="KW-0333">Golgi apparatus</keyword>
<dbReference type="GO" id="GO:0030158">
    <property type="term" value="F:protein xylosyltransferase activity"/>
    <property type="evidence" value="ECO:0007669"/>
    <property type="project" value="InterPro"/>
</dbReference>
<dbReference type="AlphaFoldDB" id="A0A7Y9K3G1"/>
<evidence type="ECO:0000313" key="16">
    <source>
        <dbReference type="Proteomes" id="UP000517753"/>
    </source>
</evidence>
<keyword evidence="8" id="KW-0735">Signal-anchor</keyword>
<dbReference type="InterPro" id="IPR043538">
    <property type="entry name" value="XYLT"/>
</dbReference>
<evidence type="ECO:0000256" key="4">
    <source>
        <dbReference type="ARBA" id="ARBA00022679"/>
    </source>
</evidence>
<keyword evidence="12" id="KW-1015">Disulfide bond</keyword>
<comment type="subcellular location">
    <subcellularLocation>
        <location evidence="2">Endoplasmic reticulum membrane</location>
        <topology evidence="2">Single-pass type II membrane protein</topology>
    </subcellularLocation>
    <subcellularLocation>
        <location evidence="1">Golgi apparatus membrane</location>
        <topology evidence="1">Single-pass type II membrane protein</topology>
    </subcellularLocation>
</comment>
<evidence type="ECO:0000256" key="6">
    <source>
        <dbReference type="ARBA" id="ARBA00022723"/>
    </source>
</evidence>
<dbReference type="GO" id="GO:0015012">
    <property type="term" value="P:heparan sulfate proteoglycan biosynthetic process"/>
    <property type="evidence" value="ECO:0007669"/>
    <property type="project" value="TreeGrafter"/>
</dbReference>
<dbReference type="GO" id="GO:0046872">
    <property type="term" value="F:metal ion binding"/>
    <property type="evidence" value="ECO:0007669"/>
    <property type="project" value="UniProtKB-KW"/>
</dbReference>
<reference evidence="15 16" key="2">
    <citation type="submission" date="2020-08" db="EMBL/GenBank/DDBJ databases">
        <title>The Agave Microbiome: Exploring the role of microbial communities in plant adaptations to desert environments.</title>
        <authorList>
            <person name="Partida-Martinez L.P."/>
        </authorList>
    </citation>
    <scope>NUCLEOTIDE SEQUENCE [LARGE SCALE GENOMIC DNA]</scope>
    <source>
        <strain evidence="15 16">AS2.3</strain>
    </source>
</reference>
<keyword evidence="6" id="KW-0479">Metal-binding</keyword>
<evidence type="ECO:0000256" key="9">
    <source>
        <dbReference type="ARBA" id="ARBA00022989"/>
    </source>
</evidence>
<accession>A0A7Y9K3G1</accession>
<evidence type="ECO:0000256" key="13">
    <source>
        <dbReference type="ARBA" id="ARBA00023180"/>
    </source>
</evidence>
<evidence type="ECO:0000256" key="5">
    <source>
        <dbReference type="ARBA" id="ARBA00022692"/>
    </source>
</evidence>
<gene>
    <name evidence="15" type="ORF">HD841_003896</name>
</gene>
<dbReference type="PANTHER" id="PTHR46025:SF3">
    <property type="entry name" value="XYLOSYLTRANSFERASE OXT"/>
    <property type="match status" value="1"/>
</dbReference>
<keyword evidence="16" id="KW-1185">Reference proteome</keyword>
<keyword evidence="4" id="KW-0808">Transferase</keyword>
<comment type="caution">
    <text evidence="15">The sequence shown here is derived from an EMBL/GenBank/DDBJ whole genome shotgun (WGS) entry which is preliminary data.</text>
</comment>
<keyword evidence="5" id="KW-0812">Transmembrane</keyword>
<dbReference type="Pfam" id="PF02485">
    <property type="entry name" value="Branch"/>
    <property type="match status" value="1"/>
</dbReference>
<reference evidence="15 16" key="1">
    <citation type="submission" date="2020-07" db="EMBL/GenBank/DDBJ databases">
        <authorList>
            <person name="Partida-Martinez L."/>
            <person name="Huntemann M."/>
            <person name="Clum A."/>
            <person name="Wang J."/>
            <person name="Palaniappan K."/>
            <person name="Ritter S."/>
            <person name="Chen I.-M."/>
            <person name="Stamatis D."/>
            <person name="Reddy T."/>
            <person name="O'Malley R."/>
            <person name="Daum C."/>
            <person name="Shapiro N."/>
            <person name="Ivanova N."/>
            <person name="Kyrpides N."/>
            <person name="Woyke T."/>
        </authorList>
    </citation>
    <scope>NUCLEOTIDE SEQUENCE [LARGE SCALE GENOMIC DNA]</scope>
    <source>
        <strain evidence="15 16">AS2.3</strain>
    </source>
</reference>
<evidence type="ECO:0000256" key="7">
    <source>
        <dbReference type="ARBA" id="ARBA00022824"/>
    </source>
</evidence>
<protein>
    <recommendedName>
        <fullName evidence="14">Peptide O-xylosyltransferase</fullName>
    </recommendedName>
</protein>
<evidence type="ECO:0000256" key="10">
    <source>
        <dbReference type="ARBA" id="ARBA00023034"/>
    </source>
</evidence>
<evidence type="ECO:0000256" key="11">
    <source>
        <dbReference type="ARBA" id="ARBA00023136"/>
    </source>
</evidence>
<evidence type="ECO:0000313" key="15">
    <source>
        <dbReference type="EMBL" id="NYD92076.1"/>
    </source>
</evidence>
<dbReference type="PANTHER" id="PTHR46025">
    <property type="entry name" value="XYLOSYLTRANSFERASE OXT"/>
    <property type="match status" value="1"/>
</dbReference>
<keyword evidence="3" id="KW-0328">Glycosyltransferase</keyword>
<evidence type="ECO:0000256" key="14">
    <source>
        <dbReference type="ARBA" id="ARBA00042865"/>
    </source>
</evidence>
<dbReference type="GO" id="GO:0050650">
    <property type="term" value="P:chondroitin sulfate proteoglycan biosynthetic process"/>
    <property type="evidence" value="ECO:0007669"/>
    <property type="project" value="TreeGrafter"/>
</dbReference>
<keyword evidence="9" id="KW-1133">Transmembrane helix</keyword>